<feature type="compositionally biased region" description="Pro residues" evidence="1">
    <location>
        <begin position="1"/>
        <end position="12"/>
    </location>
</feature>
<feature type="compositionally biased region" description="Low complexity" evidence="1">
    <location>
        <begin position="487"/>
        <end position="500"/>
    </location>
</feature>
<dbReference type="PANTHER" id="PTHR24216:SF65">
    <property type="entry name" value="PAXILLIN-LIKE PROTEIN 1"/>
    <property type="match status" value="1"/>
</dbReference>
<dbReference type="PANTHER" id="PTHR24216">
    <property type="entry name" value="PAXILLIN-RELATED"/>
    <property type="match status" value="1"/>
</dbReference>
<feature type="compositionally biased region" description="Pro residues" evidence="1">
    <location>
        <begin position="143"/>
        <end position="166"/>
    </location>
</feature>
<accession>A0AAN6PBH6</accession>
<dbReference type="Proteomes" id="UP001303115">
    <property type="component" value="Unassembled WGS sequence"/>
</dbReference>
<evidence type="ECO:0000313" key="4">
    <source>
        <dbReference type="Proteomes" id="UP001303115"/>
    </source>
</evidence>
<feature type="compositionally biased region" description="Basic and acidic residues" evidence="1">
    <location>
        <begin position="231"/>
        <end position="248"/>
    </location>
</feature>
<keyword evidence="2" id="KW-0812">Transmembrane</keyword>
<evidence type="ECO:0000256" key="1">
    <source>
        <dbReference type="SAM" id="MobiDB-lite"/>
    </source>
</evidence>
<proteinExistence type="predicted"/>
<dbReference type="EMBL" id="MU854481">
    <property type="protein sequence ID" value="KAK4034385.1"/>
    <property type="molecule type" value="Genomic_DNA"/>
</dbReference>
<feature type="compositionally biased region" description="Pro residues" evidence="1">
    <location>
        <begin position="194"/>
        <end position="230"/>
    </location>
</feature>
<feature type="compositionally biased region" description="Low complexity" evidence="1">
    <location>
        <begin position="180"/>
        <end position="193"/>
    </location>
</feature>
<keyword evidence="2" id="KW-1133">Transmembrane helix</keyword>
<feature type="compositionally biased region" description="Basic and acidic residues" evidence="1">
    <location>
        <begin position="272"/>
        <end position="432"/>
    </location>
</feature>
<keyword evidence="4" id="KW-1185">Reference proteome</keyword>
<sequence>MSQPPPPPPPHGENPRTTAGGSGLPPGKYDVFIIPEHSAGSGFLYLPSLKPQWNSFIAGVVSTLAVVIMSNLASPIVMSMFSSPDRVWLFLLVTLVACVGAAAFLLGRHQNEPSGQQNREGNSPGGHQKPGGGYGGAGSSWYTPPPQNGPPPNQAPPPPPPPPPQQEAPRDGGGQYQSWQEQPRQQPQAEPQPQAQPRPQPPPQPEPQQAPPQPQAQPQPEPKPKPQPQEPKPEVPKEEPKPKPKPPPEPKQQPQPPPTRPASAKSEAPKGAWEKAREEMRRREEERKAKEADAKRKEDTARRLRELREREAKERDRREREARERDIKEKLRQEQEAKERERLEREVREKVEKELREKVEKEAKEREARERETREREARLKEEQRRRDEERARQEGERQAAREKERKEREERLARLRKEAEEKEKEKNERKGTTYAYSSVGEKTSMWPNGKPPSVAPSQAASTPPPPKPTPSQAPPSPTKPAPSPTKPASSPTKSTASATGTEDTYSYRPYDKPKKPTARKKSVSDFSESSWAPSASTARTTPPPSMRGPYTTSDPQKIIIKAVYGYLNQFSKTPANQLISGIAPVTDGLILRITSAGLFVDDDVRGVAQREWDVKAWTLKLVEIWCPVHAISAQAGNTPGSVPTSHPFFKTMPQAARRAAERGATKTMLGEEAVGYIDEFGRVCDGNCRRAAGGSAASGSTEKGKGLHLLRATIRDQEGKRYLFVVSEEEAWKIAGGLAALRGSSQVRALGVAGFSGMESKTLLDTLGWTA</sequence>
<feature type="region of interest" description="Disordered" evidence="1">
    <location>
        <begin position="111"/>
        <end position="554"/>
    </location>
</feature>
<evidence type="ECO:0000256" key="2">
    <source>
        <dbReference type="SAM" id="Phobius"/>
    </source>
</evidence>
<dbReference type="AlphaFoldDB" id="A0AAN6PBH6"/>
<feature type="transmembrane region" description="Helical" evidence="2">
    <location>
        <begin position="86"/>
        <end position="107"/>
    </location>
</feature>
<feature type="transmembrane region" description="Helical" evidence="2">
    <location>
        <begin position="53"/>
        <end position="74"/>
    </location>
</feature>
<organism evidence="3 4">
    <name type="scientific">Parachaetomium inaequale</name>
    <dbReference type="NCBI Taxonomy" id="2588326"/>
    <lineage>
        <taxon>Eukaryota</taxon>
        <taxon>Fungi</taxon>
        <taxon>Dikarya</taxon>
        <taxon>Ascomycota</taxon>
        <taxon>Pezizomycotina</taxon>
        <taxon>Sordariomycetes</taxon>
        <taxon>Sordariomycetidae</taxon>
        <taxon>Sordariales</taxon>
        <taxon>Chaetomiaceae</taxon>
        <taxon>Parachaetomium</taxon>
    </lineage>
</organism>
<reference evidence="4" key="1">
    <citation type="journal article" date="2023" name="Mol. Phylogenet. Evol.">
        <title>Genome-scale phylogeny and comparative genomics of the fungal order Sordariales.</title>
        <authorList>
            <person name="Hensen N."/>
            <person name="Bonometti L."/>
            <person name="Westerberg I."/>
            <person name="Brannstrom I.O."/>
            <person name="Guillou S."/>
            <person name="Cros-Aarteil S."/>
            <person name="Calhoun S."/>
            <person name="Haridas S."/>
            <person name="Kuo A."/>
            <person name="Mondo S."/>
            <person name="Pangilinan J."/>
            <person name="Riley R."/>
            <person name="LaButti K."/>
            <person name="Andreopoulos B."/>
            <person name="Lipzen A."/>
            <person name="Chen C."/>
            <person name="Yan M."/>
            <person name="Daum C."/>
            <person name="Ng V."/>
            <person name="Clum A."/>
            <person name="Steindorff A."/>
            <person name="Ohm R.A."/>
            <person name="Martin F."/>
            <person name="Silar P."/>
            <person name="Natvig D.O."/>
            <person name="Lalanne C."/>
            <person name="Gautier V."/>
            <person name="Ament-Velasquez S.L."/>
            <person name="Kruys A."/>
            <person name="Hutchinson M.I."/>
            <person name="Powell A.J."/>
            <person name="Barry K."/>
            <person name="Miller A.N."/>
            <person name="Grigoriev I.V."/>
            <person name="Debuchy R."/>
            <person name="Gladieux P."/>
            <person name="Hiltunen Thoren M."/>
            <person name="Johannesson H."/>
        </authorList>
    </citation>
    <scope>NUCLEOTIDE SEQUENCE [LARGE SCALE GENOMIC DNA]</scope>
    <source>
        <strain evidence="4">CBS 284.82</strain>
    </source>
</reference>
<name>A0AAN6PBH6_9PEZI</name>
<evidence type="ECO:0000313" key="3">
    <source>
        <dbReference type="EMBL" id="KAK4034385.1"/>
    </source>
</evidence>
<feature type="compositionally biased region" description="Pro residues" evidence="1">
    <location>
        <begin position="463"/>
        <end position="486"/>
    </location>
</feature>
<comment type="caution">
    <text evidence="3">The sequence shown here is derived from an EMBL/GenBank/DDBJ whole genome shotgun (WGS) entry which is preliminary data.</text>
</comment>
<gene>
    <name evidence="3" type="ORF">C8A01DRAFT_39110</name>
</gene>
<feature type="compositionally biased region" description="Gly residues" evidence="1">
    <location>
        <begin position="128"/>
        <end position="138"/>
    </location>
</feature>
<keyword evidence="2" id="KW-0472">Membrane</keyword>
<feature type="compositionally biased region" description="Pro residues" evidence="1">
    <location>
        <begin position="249"/>
        <end position="260"/>
    </location>
</feature>
<protein>
    <submittedName>
        <fullName evidence="3">Reticulocyte-binding protein 2 a</fullName>
    </submittedName>
</protein>
<feature type="compositionally biased region" description="Low complexity" evidence="1">
    <location>
        <begin position="530"/>
        <end position="541"/>
    </location>
</feature>
<feature type="region of interest" description="Disordered" evidence="1">
    <location>
        <begin position="1"/>
        <end position="22"/>
    </location>
</feature>